<name>A0ABQ0I215_9ALTE</name>
<reference evidence="2 3" key="1">
    <citation type="journal article" date="2014" name="Environ. Microbiol.">
        <title>Comparative genomics of the marine bacterial genus Glaciecola reveals the high degree of genomic diversity and genomic characteristic for cold adaptation.</title>
        <authorList>
            <person name="Qin Q.L."/>
            <person name="Xie B.B."/>
            <person name="Yu Y."/>
            <person name="Shu Y.L."/>
            <person name="Rong J.C."/>
            <person name="Zhang Y.J."/>
            <person name="Zhao D.L."/>
            <person name="Chen X.L."/>
            <person name="Zhang X.Y."/>
            <person name="Chen B."/>
            <person name="Zhou B.C."/>
            <person name="Zhang Y.Z."/>
        </authorList>
    </citation>
    <scope>NUCLEOTIDE SEQUENCE [LARGE SCALE GENOMIC DNA]</scope>
    <source>
        <strain evidence="2 3">NO2</strain>
    </source>
</reference>
<dbReference type="EMBL" id="BAEK01000007">
    <property type="protein sequence ID" value="GAC03313.1"/>
    <property type="molecule type" value="Genomic_DNA"/>
</dbReference>
<keyword evidence="1" id="KW-0732">Signal</keyword>
<sequence>MRIRTIALCIALNLTGAAHAAQPIDTLLKLNHGPSREELDVKGKLIDAAISKGSEEKDPERNNARFEQIEDQARQWGNDEGMYYFHSKNQKRLEDFSTQLDKTVDFNQFVVNGNMLLPTVQKTTQLFEKNSSREARRVTTSYTLDDKAEVVMSPPSWREYLTFPLEKPEMMPTALMPRTKEEEKAFLKAFSEGWELGRKQAKVILDESFSRLENKINGLYEFRFANLTNVVSMPKAEVVHEGVILDSDGQTIYVDDVRFKINHDAYFNDIKKWRPVFVEREQ</sequence>
<dbReference type="RefSeq" id="WP_008302142.1">
    <property type="nucleotide sequence ID" value="NZ_BAEK01000007.1"/>
</dbReference>
<evidence type="ECO:0000256" key="1">
    <source>
        <dbReference type="SAM" id="SignalP"/>
    </source>
</evidence>
<keyword evidence="3" id="KW-1185">Reference proteome</keyword>
<comment type="caution">
    <text evidence="2">The sequence shown here is derived from an EMBL/GenBank/DDBJ whole genome shotgun (WGS) entry which is preliminary data.</text>
</comment>
<dbReference type="InterPro" id="IPR031618">
    <property type="entry name" value="T4SS_TraI"/>
</dbReference>
<protein>
    <submittedName>
        <fullName evidence="2">Defect in organelle trafficking protein DotC</fullName>
    </submittedName>
</protein>
<proteinExistence type="predicted"/>
<accession>A0ABQ0I215</accession>
<gene>
    <name evidence="2" type="ORF">GAGA_0448</name>
</gene>
<organism evidence="2 3">
    <name type="scientific">Paraglaciecola agarilytica NO2</name>
    <dbReference type="NCBI Taxonomy" id="1125747"/>
    <lineage>
        <taxon>Bacteria</taxon>
        <taxon>Pseudomonadati</taxon>
        <taxon>Pseudomonadota</taxon>
        <taxon>Gammaproteobacteria</taxon>
        <taxon>Alteromonadales</taxon>
        <taxon>Alteromonadaceae</taxon>
        <taxon>Paraglaciecola</taxon>
    </lineage>
</organism>
<evidence type="ECO:0000313" key="2">
    <source>
        <dbReference type="EMBL" id="GAC03313.1"/>
    </source>
</evidence>
<feature type="chain" id="PRO_5045157550" evidence="1">
    <location>
        <begin position="21"/>
        <end position="282"/>
    </location>
</feature>
<feature type="signal peptide" evidence="1">
    <location>
        <begin position="1"/>
        <end position="20"/>
    </location>
</feature>
<evidence type="ECO:0000313" key="3">
    <source>
        <dbReference type="Proteomes" id="UP000008372"/>
    </source>
</evidence>
<dbReference type="Proteomes" id="UP000008372">
    <property type="component" value="Unassembled WGS sequence"/>
</dbReference>
<dbReference type="Pfam" id="PF16932">
    <property type="entry name" value="T4SS_TraI"/>
    <property type="match status" value="1"/>
</dbReference>